<dbReference type="InterPro" id="IPR022764">
    <property type="entry name" value="Peptidase_S54_rhomboid_dom"/>
</dbReference>
<evidence type="ECO:0000259" key="6">
    <source>
        <dbReference type="Pfam" id="PF01694"/>
    </source>
</evidence>
<feature type="transmembrane region" description="Helical" evidence="5">
    <location>
        <begin position="162"/>
        <end position="181"/>
    </location>
</feature>
<dbReference type="PANTHER" id="PTHR43731">
    <property type="entry name" value="RHOMBOID PROTEASE"/>
    <property type="match status" value="1"/>
</dbReference>
<keyword evidence="4 5" id="KW-0472">Membrane</keyword>
<dbReference type="GO" id="GO:0004252">
    <property type="term" value="F:serine-type endopeptidase activity"/>
    <property type="evidence" value="ECO:0007669"/>
    <property type="project" value="InterPro"/>
</dbReference>
<dbReference type="SUPFAM" id="SSF144091">
    <property type="entry name" value="Rhomboid-like"/>
    <property type="match status" value="1"/>
</dbReference>
<reference evidence="7 8" key="1">
    <citation type="submission" date="2023-10" db="EMBL/GenBank/DDBJ databases">
        <title>Rubellicoccus peritrichatus gen. nov., sp. nov., isolated from an algae of coral reef tank.</title>
        <authorList>
            <person name="Luo J."/>
        </authorList>
    </citation>
    <scope>NUCLEOTIDE SEQUENCE [LARGE SCALE GENOMIC DNA]</scope>
    <source>
        <strain evidence="7 8">CR14</strain>
    </source>
</reference>
<keyword evidence="7" id="KW-0378">Hydrolase</keyword>
<keyword evidence="3 5" id="KW-1133">Transmembrane helix</keyword>
<feature type="transmembrane region" description="Helical" evidence="5">
    <location>
        <begin position="138"/>
        <end position="156"/>
    </location>
</feature>
<evidence type="ECO:0000256" key="3">
    <source>
        <dbReference type="ARBA" id="ARBA00022989"/>
    </source>
</evidence>
<evidence type="ECO:0000256" key="5">
    <source>
        <dbReference type="SAM" id="Phobius"/>
    </source>
</evidence>
<dbReference type="GO" id="GO:0006508">
    <property type="term" value="P:proteolysis"/>
    <property type="evidence" value="ECO:0007669"/>
    <property type="project" value="UniProtKB-KW"/>
</dbReference>
<gene>
    <name evidence="7" type="ORF">RZN69_14355</name>
</gene>
<keyword evidence="8" id="KW-1185">Reference proteome</keyword>
<dbReference type="InterPro" id="IPR050925">
    <property type="entry name" value="Rhomboid_protease_S54"/>
</dbReference>
<dbReference type="GO" id="GO:0016020">
    <property type="term" value="C:membrane"/>
    <property type="evidence" value="ECO:0007669"/>
    <property type="project" value="UniProtKB-SubCell"/>
</dbReference>
<protein>
    <submittedName>
        <fullName evidence="7">Rhomboid family intramembrane serine protease</fullName>
        <ecNumber evidence="7">3.4.21.105</ecNumber>
    </submittedName>
</protein>
<feature type="domain" description="Peptidase S54 rhomboid" evidence="6">
    <location>
        <begin position="51"/>
        <end position="183"/>
    </location>
</feature>
<comment type="subcellular location">
    <subcellularLocation>
        <location evidence="1">Membrane</location>
        <topology evidence="1">Multi-pass membrane protein</topology>
    </subcellularLocation>
</comment>
<keyword evidence="7" id="KW-0645">Protease</keyword>
<sequence length="194" mass="21536">MKSLAKKSRYQWLLYFIVLLWVVEIIDFAIFRGGLNHYGAQSRTFDNLQGYLFMPFLHGDFTHLFNNTIGLAVFGALLLIRGWRDLAYATAGAFIGSSLFIWLLAPSASVHIGASGIIFGWWSYLIARAFYEKNVKSILIATAVIFFFGTMIYGVLPGQAGISWQGHLGGAVGGVVGAWAMSEKRSTKTRRARV</sequence>
<dbReference type="KEGG" id="puo:RZN69_14355"/>
<keyword evidence="2 5" id="KW-0812">Transmembrane</keyword>
<dbReference type="Pfam" id="PF01694">
    <property type="entry name" value="Rhomboid"/>
    <property type="match status" value="1"/>
</dbReference>
<evidence type="ECO:0000256" key="4">
    <source>
        <dbReference type="ARBA" id="ARBA00023136"/>
    </source>
</evidence>
<evidence type="ECO:0000256" key="2">
    <source>
        <dbReference type="ARBA" id="ARBA00022692"/>
    </source>
</evidence>
<feature type="transmembrane region" description="Helical" evidence="5">
    <location>
        <begin position="12"/>
        <end position="31"/>
    </location>
</feature>
<evidence type="ECO:0000313" key="7">
    <source>
        <dbReference type="EMBL" id="WOO39803.1"/>
    </source>
</evidence>
<proteinExistence type="predicted"/>
<accession>A0AAQ3QQ37</accession>
<dbReference type="PANTHER" id="PTHR43731:SF9">
    <property type="entry name" value="SLR1461 PROTEIN"/>
    <property type="match status" value="1"/>
</dbReference>
<name>A0AAQ3QQ37_9BACT</name>
<dbReference type="EC" id="3.4.21.105" evidence="7"/>
<feature type="transmembrane region" description="Helical" evidence="5">
    <location>
        <begin position="61"/>
        <end position="79"/>
    </location>
</feature>
<dbReference type="EMBL" id="CP136920">
    <property type="protein sequence ID" value="WOO39803.1"/>
    <property type="molecule type" value="Genomic_DNA"/>
</dbReference>
<dbReference type="Gene3D" id="1.20.1540.10">
    <property type="entry name" value="Rhomboid-like"/>
    <property type="match status" value="1"/>
</dbReference>
<dbReference type="RefSeq" id="WP_317831817.1">
    <property type="nucleotide sequence ID" value="NZ_CP136920.1"/>
</dbReference>
<dbReference type="AlphaFoldDB" id="A0AAQ3QQ37"/>
<organism evidence="7 8">
    <name type="scientific">Rubellicoccus peritrichatus</name>
    <dbReference type="NCBI Taxonomy" id="3080537"/>
    <lineage>
        <taxon>Bacteria</taxon>
        <taxon>Pseudomonadati</taxon>
        <taxon>Verrucomicrobiota</taxon>
        <taxon>Opitutia</taxon>
        <taxon>Puniceicoccales</taxon>
        <taxon>Cerasicoccaceae</taxon>
        <taxon>Rubellicoccus</taxon>
    </lineage>
</organism>
<evidence type="ECO:0000313" key="8">
    <source>
        <dbReference type="Proteomes" id="UP001304300"/>
    </source>
</evidence>
<dbReference type="Proteomes" id="UP001304300">
    <property type="component" value="Chromosome"/>
</dbReference>
<feature type="transmembrane region" description="Helical" evidence="5">
    <location>
        <begin position="86"/>
        <end position="105"/>
    </location>
</feature>
<dbReference type="InterPro" id="IPR035952">
    <property type="entry name" value="Rhomboid-like_sf"/>
</dbReference>
<evidence type="ECO:0000256" key="1">
    <source>
        <dbReference type="ARBA" id="ARBA00004141"/>
    </source>
</evidence>
<feature type="transmembrane region" description="Helical" evidence="5">
    <location>
        <begin position="111"/>
        <end position="131"/>
    </location>
</feature>